<dbReference type="InterPro" id="IPR003782">
    <property type="entry name" value="SCO1/SenC"/>
</dbReference>
<dbReference type="Pfam" id="PF04314">
    <property type="entry name" value="PCuAC"/>
    <property type="match status" value="1"/>
</dbReference>
<dbReference type="PANTHER" id="PTHR12151:SF25">
    <property type="entry name" value="LINALOOL DEHYDRATASE_ISOMERASE DOMAIN-CONTAINING PROTEIN"/>
    <property type="match status" value="1"/>
</dbReference>
<dbReference type="InterPro" id="IPR013766">
    <property type="entry name" value="Thioredoxin_domain"/>
</dbReference>
<feature type="binding site" evidence="3">
    <location>
        <position position="57"/>
    </location>
    <ligand>
        <name>Cu cation</name>
        <dbReference type="ChEBI" id="CHEBI:23378"/>
    </ligand>
</feature>
<dbReference type="Gene3D" id="3.40.30.10">
    <property type="entry name" value="Glutaredoxin"/>
    <property type="match status" value="1"/>
</dbReference>
<evidence type="ECO:0000256" key="3">
    <source>
        <dbReference type="PIRSR" id="PIRSR603782-1"/>
    </source>
</evidence>
<protein>
    <recommendedName>
        <fullName evidence="5">Thioredoxin domain-containing protein</fullName>
    </recommendedName>
</protein>
<evidence type="ECO:0000259" key="5">
    <source>
        <dbReference type="PROSITE" id="PS51352"/>
    </source>
</evidence>
<dbReference type="SUPFAM" id="SSF52833">
    <property type="entry name" value="Thioredoxin-like"/>
    <property type="match status" value="1"/>
</dbReference>
<proteinExistence type="inferred from homology"/>
<dbReference type="Gene3D" id="2.60.40.1890">
    <property type="entry name" value="PCu(A)C copper chaperone"/>
    <property type="match status" value="1"/>
</dbReference>
<dbReference type="EMBL" id="JAAAIN010000003">
    <property type="protein sequence ID" value="KAG0323401.1"/>
    <property type="molecule type" value="Genomic_DNA"/>
</dbReference>
<evidence type="ECO:0000256" key="2">
    <source>
        <dbReference type="ARBA" id="ARBA00023008"/>
    </source>
</evidence>
<keyword evidence="3" id="KW-0479">Metal-binding</keyword>
<dbReference type="Pfam" id="PF02630">
    <property type="entry name" value="SCO1-SenC"/>
    <property type="match status" value="1"/>
</dbReference>
<comment type="similarity">
    <text evidence="1">Belongs to the SCO1/2 family.</text>
</comment>
<keyword evidence="4" id="KW-1015">Disulfide bond</keyword>
<keyword evidence="7" id="KW-1185">Reference proteome</keyword>
<dbReference type="PROSITE" id="PS51352">
    <property type="entry name" value="THIOREDOXIN_2"/>
    <property type="match status" value="1"/>
</dbReference>
<name>A0A9P6RM75_9FUNG</name>
<feature type="disulfide bond" description="Redox-active" evidence="4">
    <location>
        <begin position="57"/>
        <end position="61"/>
    </location>
</feature>
<feature type="binding site" evidence="3">
    <location>
        <position position="61"/>
    </location>
    <ligand>
        <name>Cu cation</name>
        <dbReference type="ChEBI" id="CHEBI:23378"/>
    </ligand>
</feature>
<dbReference type="FunFam" id="3.40.30.10:FF:000013">
    <property type="entry name" value="Blast:Protein SCO1 homolog, mitochondrial"/>
    <property type="match status" value="1"/>
</dbReference>
<organism evidence="6 7">
    <name type="scientific">Linnemannia gamsii</name>
    <dbReference type="NCBI Taxonomy" id="64522"/>
    <lineage>
        <taxon>Eukaryota</taxon>
        <taxon>Fungi</taxon>
        <taxon>Fungi incertae sedis</taxon>
        <taxon>Mucoromycota</taxon>
        <taxon>Mortierellomycotina</taxon>
        <taxon>Mortierellomycetes</taxon>
        <taxon>Mortierellales</taxon>
        <taxon>Mortierellaceae</taxon>
        <taxon>Linnemannia</taxon>
    </lineage>
</organism>
<accession>A0A9P6RM75</accession>
<dbReference type="AlphaFoldDB" id="A0A9P6RM75"/>
<feature type="domain" description="Thioredoxin" evidence="5">
    <location>
        <begin position="17"/>
        <end position="182"/>
    </location>
</feature>
<dbReference type="OrthoDB" id="9979195at2759"/>
<evidence type="ECO:0000256" key="1">
    <source>
        <dbReference type="ARBA" id="ARBA00010996"/>
    </source>
</evidence>
<dbReference type="InterPro" id="IPR036249">
    <property type="entry name" value="Thioredoxin-like_sf"/>
</dbReference>
<sequence length="318" mass="34851">MLLLGCSRQRDENWQLTQVRHHLPDLEFALTDDQGQKVSAQTYQGQITLVYFGYTHCPDVCPETMARLMLALSKLGDDARAVRILFISIDPARDTPTSMHRYVRAFDAEHVTGLTGTLSQVEALAKRYRVAYQSEKPDTDNRYEVMHSSAIYIFDQKGQAQLMATAADSADNIAHDLPSLCFSASSSSAIAAASPQVIAEAGWVRWLPDGRPAAGYMILRNNSAQAIDVVAASSPDYGHVMLHQSISDGTHSKMVHLKKLTLPAHSEVKLAPGGYHLMLEKARAEPAIKPGDTVQVKLTLSDGTFLQLTLPVRPPATL</sequence>
<feature type="binding site" evidence="3">
    <location>
        <position position="147"/>
    </location>
    <ligand>
        <name>Cu cation</name>
        <dbReference type="ChEBI" id="CHEBI:23378"/>
    </ligand>
</feature>
<comment type="caution">
    <text evidence="6">The sequence shown here is derived from an EMBL/GenBank/DDBJ whole genome shotgun (WGS) entry which is preliminary data.</text>
</comment>
<keyword evidence="2 3" id="KW-0186">Copper</keyword>
<evidence type="ECO:0000313" key="7">
    <source>
        <dbReference type="Proteomes" id="UP000823405"/>
    </source>
</evidence>
<dbReference type="CDD" id="cd02968">
    <property type="entry name" value="SCO"/>
    <property type="match status" value="1"/>
</dbReference>
<dbReference type="InterPro" id="IPR036182">
    <property type="entry name" value="PCuAC_sf"/>
</dbReference>
<evidence type="ECO:0000256" key="4">
    <source>
        <dbReference type="PIRSR" id="PIRSR603782-2"/>
    </source>
</evidence>
<dbReference type="GO" id="GO:0005507">
    <property type="term" value="F:copper ion binding"/>
    <property type="evidence" value="ECO:0007669"/>
    <property type="project" value="UniProtKB-ARBA"/>
</dbReference>
<dbReference type="PANTHER" id="PTHR12151">
    <property type="entry name" value="ELECTRON TRANSPORT PROTIN SCO1/SENC FAMILY MEMBER"/>
    <property type="match status" value="1"/>
</dbReference>
<dbReference type="SUPFAM" id="SSF110087">
    <property type="entry name" value="DR1885-like metal-binding protein"/>
    <property type="match status" value="1"/>
</dbReference>
<reference evidence="6" key="1">
    <citation type="journal article" date="2020" name="Fungal Divers.">
        <title>Resolving the Mortierellaceae phylogeny through synthesis of multi-gene phylogenetics and phylogenomics.</title>
        <authorList>
            <person name="Vandepol N."/>
            <person name="Liber J."/>
            <person name="Desiro A."/>
            <person name="Na H."/>
            <person name="Kennedy M."/>
            <person name="Barry K."/>
            <person name="Grigoriev I.V."/>
            <person name="Miller A.N."/>
            <person name="O'Donnell K."/>
            <person name="Stajich J.E."/>
            <person name="Bonito G."/>
        </authorList>
    </citation>
    <scope>NUCLEOTIDE SEQUENCE</scope>
    <source>
        <strain evidence="6">NVP60</strain>
    </source>
</reference>
<dbReference type="InterPro" id="IPR007410">
    <property type="entry name" value="LpqE-like"/>
</dbReference>
<gene>
    <name evidence="6" type="ORF">BGZ97_006763</name>
</gene>
<evidence type="ECO:0000313" key="6">
    <source>
        <dbReference type="EMBL" id="KAG0323401.1"/>
    </source>
</evidence>
<dbReference type="Proteomes" id="UP000823405">
    <property type="component" value="Unassembled WGS sequence"/>
</dbReference>